<dbReference type="AlphaFoldDB" id="A0A653E1N4"/>
<accession>A0A653E1N4</accession>
<dbReference type="InterPro" id="IPR049708">
    <property type="entry name" value="PP0621-like"/>
</dbReference>
<evidence type="ECO:0008006" key="3">
    <source>
        <dbReference type="Google" id="ProtNLM"/>
    </source>
</evidence>
<protein>
    <recommendedName>
        <fullName evidence="3">MYND finger</fullName>
    </recommendedName>
</protein>
<keyword evidence="1" id="KW-1133">Transmembrane helix</keyword>
<proteinExistence type="predicted"/>
<name>A0A653E1N4_9PSED</name>
<dbReference type="RefSeq" id="WP_150547680.1">
    <property type="nucleotide sequence ID" value="NZ_JBALWF010000001.1"/>
</dbReference>
<reference evidence="2" key="1">
    <citation type="submission" date="2019-02" db="EMBL/GenBank/DDBJ databases">
        <authorList>
            <consortium name="Genoscope - CEA"/>
            <person name="William W."/>
        </authorList>
    </citation>
    <scope>NUCLEOTIDE SEQUENCE [LARGE SCALE GENOMIC DNA]</scope>
    <source>
        <strain evidence="2">YSy11</strain>
    </source>
</reference>
<sequence>MGLFRLILIIAIAAAGYWLFRRITRPARPKTKANTAKPMVRCAHCNLYLPQEQALEQNSRWYCSKKHLEQGPKSGDR</sequence>
<dbReference type="NCBIfam" id="NF041023">
    <property type="entry name" value="PP0621_fam"/>
    <property type="match status" value="1"/>
</dbReference>
<keyword evidence="1" id="KW-0472">Membrane</keyword>
<keyword evidence="1" id="KW-0812">Transmembrane</keyword>
<feature type="transmembrane region" description="Helical" evidence="1">
    <location>
        <begin position="6"/>
        <end position="23"/>
    </location>
</feature>
<dbReference type="EMBL" id="LR215729">
    <property type="protein sequence ID" value="VEV95954.1"/>
    <property type="molecule type" value="Genomic_DNA"/>
</dbReference>
<evidence type="ECO:0000256" key="1">
    <source>
        <dbReference type="SAM" id="Phobius"/>
    </source>
</evidence>
<evidence type="ECO:0000313" key="2">
    <source>
        <dbReference type="EMBL" id="VEV95954.1"/>
    </source>
</evidence>
<organism evidence="2">
    <name type="scientific">Pseudomonas marincola</name>
    <dbReference type="NCBI Taxonomy" id="437900"/>
    <lineage>
        <taxon>Bacteria</taxon>
        <taxon>Pseudomonadati</taxon>
        <taxon>Pseudomonadota</taxon>
        <taxon>Gammaproteobacteria</taxon>
        <taxon>Pseudomonadales</taxon>
        <taxon>Pseudomonadaceae</taxon>
        <taxon>Pseudomonas</taxon>
    </lineage>
</organism>
<gene>
    <name evidence="2" type="ORF">PMYSY11_0907</name>
</gene>